<sequence length="110" mass="12355">MLPVKLKGKDRTVTGYGGSEAAQNRRFKAFHVDLDEVQSAQSQIINHNIARVNLDRLDPTPLYGLLISHETTVAQIAVEVFSECQDLVTLPQSHLMGCHMNEIVRFDIPR</sequence>
<accession>L0NJL8</accession>
<dbReference type="KEGG" id="rht:NT26_3361"/>
<proteinExistence type="predicted"/>
<organism evidence="1 2">
    <name type="scientific">Pseudorhizobium banfieldiae</name>
    <dbReference type="NCBI Taxonomy" id="1125847"/>
    <lineage>
        <taxon>Bacteria</taxon>
        <taxon>Pseudomonadati</taxon>
        <taxon>Pseudomonadota</taxon>
        <taxon>Alphaproteobacteria</taxon>
        <taxon>Hyphomicrobiales</taxon>
        <taxon>Rhizobiaceae</taxon>
        <taxon>Rhizobium/Agrobacterium group</taxon>
        <taxon>Pseudorhizobium</taxon>
    </lineage>
</organism>
<dbReference type="EMBL" id="FO082820">
    <property type="protein sequence ID" value="CCF21084.1"/>
    <property type="molecule type" value="Genomic_DNA"/>
</dbReference>
<name>L0NJL8_9HYPH</name>
<protein>
    <submittedName>
        <fullName evidence="1">Uncharacterized protein</fullName>
    </submittedName>
</protein>
<keyword evidence="2" id="KW-1185">Reference proteome</keyword>
<evidence type="ECO:0000313" key="1">
    <source>
        <dbReference type="EMBL" id="CCF21084.1"/>
    </source>
</evidence>
<dbReference type="AlphaFoldDB" id="L0NJL8"/>
<reference evidence="1 2" key="1">
    <citation type="journal article" date="2013" name="Genome Biol. Evol.">
        <title>Life in an arsenic-containing gold mine: genome and physiology of the autotrophic arsenite-oxidizing bacterium rhizobium sp. NT-26.</title>
        <authorList>
            <person name="Andres J."/>
            <person name="Arsene-Ploetze F."/>
            <person name="Barbe V."/>
            <person name="Brochier-Armanet C."/>
            <person name="Cleiss-Arnold J."/>
            <person name="Coppee J.Y."/>
            <person name="Dillies M.A."/>
            <person name="Geist"/>
            <person name="L"/>
            <person name="Joublin A."/>
            <person name="Koechler S."/>
            <person name="Lassalle F."/>
            <person name="Marchal M."/>
            <person name="Medigue C."/>
            <person name="Muller D."/>
            <person name="Nesme X."/>
            <person name="Plewniak F."/>
            <person name="Proux C."/>
            <person name="Ramirez-Bahena M.H."/>
            <person name="Schenowitz C."/>
            <person name="Sismeiro O."/>
            <person name="Vallenet D."/>
            <person name="Santini J.M."/>
            <person name="Bertin P.N."/>
        </authorList>
    </citation>
    <scope>NUCLEOTIDE SEQUENCE [LARGE SCALE GENOMIC DNA]</scope>
    <source>
        <strain evidence="1 2">NT-26</strain>
    </source>
</reference>
<gene>
    <name evidence="1" type="ORF">NT26_3361</name>
</gene>
<dbReference type="Proteomes" id="UP000010792">
    <property type="component" value="Chromosome"/>
</dbReference>
<evidence type="ECO:0000313" key="2">
    <source>
        <dbReference type="Proteomes" id="UP000010792"/>
    </source>
</evidence>